<accession>A0A7X3KAP3</accession>
<organism evidence="1 2">
    <name type="scientific">Massilia cellulosiltytica</name>
    <dbReference type="NCBI Taxonomy" id="2683234"/>
    <lineage>
        <taxon>Bacteria</taxon>
        <taxon>Pseudomonadati</taxon>
        <taxon>Pseudomonadota</taxon>
        <taxon>Betaproteobacteria</taxon>
        <taxon>Burkholderiales</taxon>
        <taxon>Oxalobacteraceae</taxon>
        <taxon>Telluria group</taxon>
        <taxon>Massilia</taxon>
    </lineage>
</organism>
<sequence>MKQIFLQSELFNDIEVVEVDECASPHAVREACLARVTEMFLAEELFFFIEDDDDEEAFIKLESIRDNLRLHLHRLKTITVRVRYAGREAHHTFRPSTTIARVKRWAAHEFGVTPSDAAELMLQIAGTNVRPDLDLHLGSLVKKPEHSVCFDLVPAPRVNG</sequence>
<protein>
    <submittedName>
        <fullName evidence="1">Uncharacterized protein</fullName>
    </submittedName>
</protein>
<comment type="caution">
    <text evidence="1">The sequence shown here is derived from an EMBL/GenBank/DDBJ whole genome shotgun (WGS) entry which is preliminary data.</text>
</comment>
<dbReference type="EMBL" id="WSES01000012">
    <property type="protein sequence ID" value="MVW64248.1"/>
    <property type="molecule type" value="Genomic_DNA"/>
</dbReference>
<proteinExistence type="predicted"/>
<dbReference type="RefSeq" id="WP_160410762.1">
    <property type="nucleotide sequence ID" value="NZ_WSES01000012.1"/>
</dbReference>
<evidence type="ECO:0000313" key="1">
    <source>
        <dbReference type="EMBL" id="MVW64248.1"/>
    </source>
</evidence>
<gene>
    <name evidence="1" type="ORF">GPY61_30415</name>
</gene>
<dbReference type="Proteomes" id="UP000443353">
    <property type="component" value="Unassembled WGS sequence"/>
</dbReference>
<evidence type="ECO:0000313" key="2">
    <source>
        <dbReference type="Proteomes" id="UP000443353"/>
    </source>
</evidence>
<reference evidence="1 2" key="1">
    <citation type="submission" date="2019-12" db="EMBL/GenBank/DDBJ databases">
        <authorList>
            <person name="Li C."/>
            <person name="Zhao J."/>
        </authorList>
    </citation>
    <scope>NUCLEOTIDE SEQUENCE [LARGE SCALE GENOMIC DNA]</scope>
    <source>
        <strain evidence="1 2">NEAU-DD11</strain>
    </source>
</reference>
<name>A0A7X3KAP3_9BURK</name>
<dbReference type="AlphaFoldDB" id="A0A7X3KAP3"/>
<keyword evidence="2" id="KW-1185">Reference proteome</keyword>